<organism evidence="1 2">
    <name type="scientific">Colletotrichum zoysiae</name>
    <dbReference type="NCBI Taxonomy" id="1216348"/>
    <lineage>
        <taxon>Eukaryota</taxon>
        <taxon>Fungi</taxon>
        <taxon>Dikarya</taxon>
        <taxon>Ascomycota</taxon>
        <taxon>Pezizomycotina</taxon>
        <taxon>Sordariomycetes</taxon>
        <taxon>Hypocreomycetidae</taxon>
        <taxon>Glomerellales</taxon>
        <taxon>Glomerellaceae</taxon>
        <taxon>Colletotrichum</taxon>
        <taxon>Colletotrichum graminicola species complex</taxon>
    </lineage>
</organism>
<sequence length="175" mass="19126">MCDIDHSTPLPGTITKTGGGKAVCFGSDCRLSVCVFVSFSFSSSFFSFECSACLSGSFIRDGGASVRRMSFVTVEGAAVSDDLGWPARKMGLLTYLIRRQNSKKKKSLGEPEPRVGWTFPLSTGFFSIPPLPPSPPLLIYYLLYESVFSLLQIWETGACVEGEQVNKEKIKSLNL</sequence>
<proteinExistence type="predicted"/>
<gene>
    <name evidence="1" type="ORF">LX32DRAFT_39801</name>
</gene>
<protein>
    <submittedName>
        <fullName evidence="1">Uncharacterized protein</fullName>
    </submittedName>
</protein>
<evidence type="ECO:0000313" key="1">
    <source>
        <dbReference type="EMBL" id="KAK2025884.1"/>
    </source>
</evidence>
<evidence type="ECO:0000313" key="2">
    <source>
        <dbReference type="Proteomes" id="UP001232148"/>
    </source>
</evidence>
<comment type="caution">
    <text evidence="1">The sequence shown here is derived from an EMBL/GenBank/DDBJ whole genome shotgun (WGS) entry which is preliminary data.</text>
</comment>
<reference evidence="1" key="1">
    <citation type="submission" date="2021-06" db="EMBL/GenBank/DDBJ databases">
        <title>Comparative genomics, transcriptomics and evolutionary studies reveal genomic signatures of adaptation to plant cell wall in hemibiotrophic fungi.</title>
        <authorList>
            <consortium name="DOE Joint Genome Institute"/>
            <person name="Baroncelli R."/>
            <person name="Diaz J.F."/>
            <person name="Benocci T."/>
            <person name="Peng M."/>
            <person name="Battaglia E."/>
            <person name="Haridas S."/>
            <person name="Andreopoulos W."/>
            <person name="Labutti K."/>
            <person name="Pangilinan J."/>
            <person name="Floch G.L."/>
            <person name="Makela M.R."/>
            <person name="Henrissat B."/>
            <person name="Grigoriev I.V."/>
            <person name="Crouch J.A."/>
            <person name="De Vries R.P."/>
            <person name="Sukno S.A."/>
            <person name="Thon M.R."/>
        </authorList>
    </citation>
    <scope>NUCLEOTIDE SEQUENCE</scope>
    <source>
        <strain evidence="1">MAFF235873</strain>
    </source>
</reference>
<name>A0AAD9HD41_9PEZI</name>
<dbReference type="EMBL" id="MU842926">
    <property type="protein sequence ID" value="KAK2025884.1"/>
    <property type="molecule type" value="Genomic_DNA"/>
</dbReference>
<accession>A0AAD9HD41</accession>
<dbReference type="AlphaFoldDB" id="A0AAD9HD41"/>
<dbReference type="Proteomes" id="UP001232148">
    <property type="component" value="Unassembled WGS sequence"/>
</dbReference>
<keyword evidence="2" id="KW-1185">Reference proteome</keyword>